<organism evidence="2 3">
    <name type="scientific">Perkinsus olseni</name>
    <name type="common">Perkinsus atlanticus</name>
    <dbReference type="NCBI Taxonomy" id="32597"/>
    <lineage>
        <taxon>Eukaryota</taxon>
        <taxon>Sar</taxon>
        <taxon>Alveolata</taxon>
        <taxon>Perkinsozoa</taxon>
        <taxon>Perkinsea</taxon>
        <taxon>Perkinsida</taxon>
        <taxon>Perkinsidae</taxon>
        <taxon>Perkinsus</taxon>
    </lineage>
</organism>
<feature type="region of interest" description="Disordered" evidence="1">
    <location>
        <begin position="1"/>
        <end position="24"/>
    </location>
</feature>
<feature type="region of interest" description="Disordered" evidence="1">
    <location>
        <begin position="302"/>
        <end position="344"/>
    </location>
</feature>
<dbReference type="EMBL" id="JABANP010000431">
    <property type="protein sequence ID" value="KAF4682443.1"/>
    <property type="molecule type" value="Genomic_DNA"/>
</dbReference>
<comment type="caution">
    <text evidence="2">The sequence shown here is derived from an EMBL/GenBank/DDBJ whole genome shotgun (WGS) entry which is preliminary data.</text>
</comment>
<proteinExistence type="predicted"/>
<feature type="region of interest" description="Disordered" evidence="1">
    <location>
        <begin position="246"/>
        <end position="274"/>
    </location>
</feature>
<sequence>MTPSSESAIGKEGSQGGYTSLPPAFKGGPDESIVEFLTRYGLCAKANGWSDEKACYKLSTCLTGRALQVYLSLPDEVQGSYNAARVALLCRLITPPYQAAAALRDRYLKQGESMDSLLYELNKLYFEAHFVAPDLSAPDKLPSFNDLIKMDASASYHRDMILKVLDALPPTISSRLRVMKFTDVDELAYQARIELATQSYDTRRYSPEDVPVTLEATASPIVHQDQSQVEGELAALREQVAALTQAHFHQGQRQARRHRENNQNKPGDSRLPGRKWCIYHRTSTHWTSDCKAIARLAEKRELEKDDDNIDSKQLAPNGERAAALIAPSSSEECPRGQGSLISDQ</sequence>
<dbReference type="OrthoDB" id="6077919at2759"/>
<dbReference type="AlphaFoldDB" id="A0A7J6NF22"/>
<dbReference type="Proteomes" id="UP000541610">
    <property type="component" value="Unassembled WGS sequence"/>
</dbReference>
<reference evidence="2 3" key="1">
    <citation type="submission" date="2020-04" db="EMBL/GenBank/DDBJ databases">
        <title>Perkinsus olseni comparative genomics.</title>
        <authorList>
            <person name="Bogema D.R."/>
        </authorList>
    </citation>
    <scope>NUCLEOTIDE SEQUENCE [LARGE SCALE GENOMIC DNA]</scope>
    <source>
        <strain evidence="2">00978-12</strain>
    </source>
</reference>
<accession>A0A7J6NF22</accession>
<evidence type="ECO:0000256" key="1">
    <source>
        <dbReference type="SAM" id="MobiDB-lite"/>
    </source>
</evidence>
<evidence type="ECO:0000313" key="2">
    <source>
        <dbReference type="EMBL" id="KAF4682443.1"/>
    </source>
</evidence>
<gene>
    <name evidence="2" type="ORF">FOZ60_010555</name>
</gene>
<protein>
    <submittedName>
        <fullName evidence="2">Uncharacterized protein</fullName>
    </submittedName>
</protein>
<name>A0A7J6NF22_PEROL</name>
<evidence type="ECO:0000313" key="3">
    <source>
        <dbReference type="Proteomes" id="UP000541610"/>
    </source>
</evidence>